<proteinExistence type="predicted"/>
<keyword evidence="3" id="KW-1185">Reference proteome</keyword>
<dbReference type="Pfam" id="PF20478">
    <property type="entry name" value="P2RX7_C"/>
    <property type="match status" value="1"/>
</dbReference>
<dbReference type="AlphaFoldDB" id="A0AAV5T603"/>
<evidence type="ECO:0000259" key="1">
    <source>
        <dbReference type="Pfam" id="PF20478"/>
    </source>
</evidence>
<evidence type="ECO:0000313" key="3">
    <source>
        <dbReference type="Proteomes" id="UP001432027"/>
    </source>
</evidence>
<accession>A0AAV5T603</accession>
<gene>
    <name evidence="2" type="ORF">PENTCL1PPCAC_12572</name>
</gene>
<comment type="caution">
    <text evidence="2">The sequence shown here is derived from an EMBL/GenBank/DDBJ whole genome shotgun (WGS) entry which is preliminary data.</text>
</comment>
<evidence type="ECO:0000313" key="2">
    <source>
        <dbReference type="EMBL" id="GMS90397.1"/>
    </source>
</evidence>
<feature type="non-terminal residue" evidence="2">
    <location>
        <position position="1"/>
    </location>
</feature>
<sequence length="172" mass="19651">EGARAAARRMREREEREQRVFASTVDLERAALCECGCCPPRASQEQSDYCASLFSLDLLHKSSRLRDGLLMKMKEFGRHSCICDDPLFKDYILTEAAARSSAETFSMMSGEEITDQNKSYRYGAYRLFVAPTMANYGKGVRVRLPACFVKKVRELWPSNNYTGFSYSDLFDM</sequence>
<feature type="domain" description="P2X purinoreceptor 7 intracellular" evidence="1">
    <location>
        <begin position="22"/>
        <end position="164"/>
    </location>
</feature>
<organism evidence="2 3">
    <name type="scientific">Pristionchus entomophagus</name>
    <dbReference type="NCBI Taxonomy" id="358040"/>
    <lineage>
        <taxon>Eukaryota</taxon>
        <taxon>Metazoa</taxon>
        <taxon>Ecdysozoa</taxon>
        <taxon>Nematoda</taxon>
        <taxon>Chromadorea</taxon>
        <taxon>Rhabditida</taxon>
        <taxon>Rhabditina</taxon>
        <taxon>Diplogasteromorpha</taxon>
        <taxon>Diplogasteroidea</taxon>
        <taxon>Neodiplogasteridae</taxon>
        <taxon>Pristionchus</taxon>
    </lineage>
</organism>
<dbReference type="PANTHER" id="PTHR36981">
    <property type="entry name" value="ZGC:195170"/>
    <property type="match status" value="1"/>
</dbReference>
<protein>
    <recommendedName>
        <fullName evidence="1">P2X purinoreceptor 7 intracellular domain-containing protein</fullName>
    </recommendedName>
</protein>
<reference evidence="2" key="1">
    <citation type="submission" date="2023-10" db="EMBL/GenBank/DDBJ databases">
        <title>Genome assembly of Pristionchus species.</title>
        <authorList>
            <person name="Yoshida K."/>
            <person name="Sommer R.J."/>
        </authorList>
    </citation>
    <scope>NUCLEOTIDE SEQUENCE</scope>
    <source>
        <strain evidence="2">RS0144</strain>
    </source>
</reference>
<dbReference type="EMBL" id="BTSX01000003">
    <property type="protein sequence ID" value="GMS90397.1"/>
    <property type="molecule type" value="Genomic_DNA"/>
</dbReference>
<dbReference type="Proteomes" id="UP001432027">
    <property type="component" value="Unassembled WGS sequence"/>
</dbReference>
<name>A0AAV5T603_9BILA</name>
<dbReference type="InterPro" id="IPR046815">
    <property type="entry name" value="P2RX7_C"/>
</dbReference>
<dbReference type="PANTHER" id="PTHR36981:SF1">
    <property type="entry name" value="P2X PURINORECEPTOR 7 INTRACELLULAR DOMAIN-CONTAINING PROTEIN"/>
    <property type="match status" value="1"/>
</dbReference>